<gene>
    <name evidence="11" type="ORF">EV679_2581</name>
</gene>
<evidence type="ECO:0000256" key="7">
    <source>
        <dbReference type="SAM" id="Coils"/>
    </source>
</evidence>
<dbReference type="PROSITE" id="PS00543">
    <property type="entry name" value="HLYD_FAMILY"/>
    <property type="match status" value="1"/>
</dbReference>
<proteinExistence type="inferred from homology"/>
<evidence type="ECO:0000256" key="4">
    <source>
        <dbReference type="ARBA" id="ARBA00022692"/>
    </source>
</evidence>
<dbReference type="Proteomes" id="UP000292039">
    <property type="component" value="Unassembled WGS sequence"/>
</dbReference>
<name>A0A4Q7MKS8_9BURK</name>
<feature type="transmembrane region" description="Helical" evidence="8">
    <location>
        <begin position="42"/>
        <end position="60"/>
    </location>
</feature>
<evidence type="ECO:0000256" key="8">
    <source>
        <dbReference type="SAM" id="Phobius"/>
    </source>
</evidence>
<reference evidence="11 12" key="1">
    <citation type="submission" date="2019-02" db="EMBL/GenBank/DDBJ databases">
        <title>Genomic Encyclopedia of Type Strains, Phase IV (KMG-IV): sequencing the most valuable type-strain genomes for metagenomic binning, comparative biology and taxonomic classification.</title>
        <authorList>
            <person name="Goeker M."/>
        </authorList>
    </citation>
    <scope>NUCLEOTIDE SEQUENCE [LARGE SCALE GENOMIC DNA]</scope>
    <source>
        <strain evidence="11 12">DSM 16618</strain>
    </source>
</reference>
<dbReference type="Pfam" id="PF25994">
    <property type="entry name" value="HH_AprE"/>
    <property type="match status" value="1"/>
</dbReference>
<feature type="domain" description="AprE-like beta-barrel" evidence="10">
    <location>
        <begin position="298"/>
        <end position="390"/>
    </location>
</feature>
<dbReference type="Gene3D" id="2.40.30.170">
    <property type="match status" value="1"/>
</dbReference>
<dbReference type="InterPro" id="IPR006144">
    <property type="entry name" value="Secretion_HlyD_CS"/>
</dbReference>
<sequence length="412" mass="45911">MSVSRKDNERDLTAVLLTQSHNHDSNDHDAFDESRASRSYRVVWIILIMLAAFFTWAWLFTIDEVSSGSGKVIPTSREQVIQSLEGGILTELLVSEGDIVEKGQVLAQLDPTRSESNVEETAARYRAALASSVRLQAEVSGRSKLDFPEELKPYPALIAAETALFESRRKGLQESLSGLNRSLALVNQELNITQSLLKTGAASNVELIRLQRQRSELELKITEMRADYMVKAREELSRANAEVQSLQSVVRGRADTLTRLTHRSPVRGVVKDLAITTMGGVVPPNGNLMAIVPLDEKLLIEARISPRDIAFIHPGQRALVKITAYDYSIYGGLEGVVATIAPDTMRDEVKQDVFYYRVYIRTDSDALVNEAGQRFPIVPGMIATVDIKTGSKTIWDYLVKPVNKVREAMRER</sequence>
<dbReference type="InterPro" id="IPR050739">
    <property type="entry name" value="MFP"/>
</dbReference>
<dbReference type="InterPro" id="IPR058982">
    <property type="entry name" value="Beta-barrel_AprE"/>
</dbReference>
<evidence type="ECO:0000256" key="2">
    <source>
        <dbReference type="ARBA" id="ARBA00009477"/>
    </source>
</evidence>
<dbReference type="InterPro" id="IPR058781">
    <property type="entry name" value="HH_AprE-like"/>
</dbReference>
<comment type="caution">
    <text evidence="11">The sequence shown here is derived from an EMBL/GenBank/DDBJ whole genome shotgun (WGS) entry which is preliminary data.</text>
</comment>
<dbReference type="Gene3D" id="2.40.50.100">
    <property type="match status" value="1"/>
</dbReference>
<evidence type="ECO:0000256" key="6">
    <source>
        <dbReference type="ARBA" id="ARBA00023136"/>
    </source>
</evidence>
<dbReference type="GO" id="GO:0009306">
    <property type="term" value="P:protein secretion"/>
    <property type="evidence" value="ECO:0007669"/>
    <property type="project" value="InterPro"/>
</dbReference>
<dbReference type="PRINTS" id="PR01490">
    <property type="entry name" value="RTXTOXIND"/>
</dbReference>
<evidence type="ECO:0000313" key="12">
    <source>
        <dbReference type="Proteomes" id="UP000292039"/>
    </source>
</evidence>
<evidence type="ECO:0000256" key="1">
    <source>
        <dbReference type="ARBA" id="ARBA00004167"/>
    </source>
</evidence>
<feature type="coiled-coil region" evidence="7">
    <location>
        <begin position="207"/>
        <end position="249"/>
    </location>
</feature>
<protein>
    <submittedName>
        <fullName evidence="11">Adhesin transport system membrane fusion protein</fullName>
    </submittedName>
</protein>
<feature type="domain" description="AprE-like long alpha-helical hairpin" evidence="9">
    <location>
        <begin position="115"/>
        <end position="181"/>
    </location>
</feature>
<comment type="similarity">
    <text evidence="2">Belongs to the membrane fusion protein (MFP) (TC 8.A.1) family.</text>
</comment>
<dbReference type="SUPFAM" id="SSF111369">
    <property type="entry name" value="HlyD-like secretion proteins"/>
    <property type="match status" value="1"/>
</dbReference>
<keyword evidence="7" id="KW-0175">Coiled coil</keyword>
<dbReference type="PANTHER" id="PTHR30386">
    <property type="entry name" value="MEMBRANE FUSION SUBUNIT OF EMRAB-TOLC MULTIDRUG EFFLUX PUMP"/>
    <property type="match status" value="1"/>
</dbReference>
<keyword evidence="6 8" id="KW-0472">Membrane</keyword>
<evidence type="ECO:0000313" key="11">
    <source>
        <dbReference type="EMBL" id="RZS67362.1"/>
    </source>
</evidence>
<dbReference type="EMBL" id="SGWZ01000004">
    <property type="protein sequence ID" value="RZS67362.1"/>
    <property type="molecule type" value="Genomic_DNA"/>
</dbReference>
<evidence type="ECO:0000256" key="3">
    <source>
        <dbReference type="ARBA" id="ARBA00022448"/>
    </source>
</evidence>
<dbReference type="GO" id="GO:0016020">
    <property type="term" value="C:membrane"/>
    <property type="evidence" value="ECO:0007669"/>
    <property type="project" value="UniProtKB-SubCell"/>
</dbReference>
<comment type="subcellular location">
    <subcellularLocation>
        <location evidence="1">Membrane</location>
        <topology evidence="1">Single-pass membrane protein</topology>
    </subcellularLocation>
</comment>
<dbReference type="Pfam" id="PF26002">
    <property type="entry name" value="Beta-barrel_AprE"/>
    <property type="match status" value="1"/>
</dbReference>
<evidence type="ECO:0000256" key="5">
    <source>
        <dbReference type="ARBA" id="ARBA00022989"/>
    </source>
</evidence>
<accession>A0A4Q7MKS8</accession>
<keyword evidence="5 8" id="KW-1133">Transmembrane helix</keyword>
<dbReference type="PANTHER" id="PTHR30386:SF26">
    <property type="entry name" value="TRANSPORT PROTEIN COMB"/>
    <property type="match status" value="1"/>
</dbReference>
<dbReference type="AlphaFoldDB" id="A0A4Q7MKS8"/>
<evidence type="ECO:0000259" key="9">
    <source>
        <dbReference type="Pfam" id="PF25994"/>
    </source>
</evidence>
<keyword evidence="3" id="KW-0813">Transport</keyword>
<keyword evidence="4 8" id="KW-0812">Transmembrane</keyword>
<organism evidence="11 12">
    <name type="scientific">Kerstersia gyiorum</name>
    <dbReference type="NCBI Taxonomy" id="206506"/>
    <lineage>
        <taxon>Bacteria</taxon>
        <taxon>Pseudomonadati</taxon>
        <taxon>Pseudomonadota</taxon>
        <taxon>Betaproteobacteria</taxon>
        <taxon>Burkholderiales</taxon>
        <taxon>Alcaligenaceae</taxon>
        <taxon>Kerstersia</taxon>
    </lineage>
</organism>
<evidence type="ECO:0000259" key="10">
    <source>
        <dbReference type="Pfam" id="PF26002"/>
    </source>
</evidence>